<proteinExistence type="predicted"/>
<organism evidence="1 2">
    <name type="scientific">Erysiphe neolycopersici</name>
    <dbReference type="NCBI Taxonomy" id="212602"/>
    <lineage>
        <taxon>Eukaryota</taxon>
        <taxon>Fungi</taxon>
        <taxon>Dikarya</taxon>
        <taxon>Ascomycota</taxon>
        <taxon>Pezizomycotina</taxon>
        <taxon>Leotiomycetes</taxon>
        <taxon>Erysiphales</taxon>
        <taxon>Erysiphaceae</taxon>
        <taxon>Erysiphe</taxon>
    </lineage>
</organism>
<gene>
    <name evidence="1" type="ORF">OnM2_063026</name>
</gene>
<evidence type="ECO:0000313" key="1">
    <source>
        <dbReference type="EMBL" id="RKF59059.1"/>
    </source>
</evidence>
<dbReference type="AlphaFoldDB" id="A0A420HNV8"/>
<dbReference type="STRING" id="212602.A0A420HNV8"/>
<accession>A0A420HNV8</accession>
<comment type="caution">
    <text evidence="1">The sequence shown here is derived from an EMBL/GenBank/DDBJ whole genome shotgun (WGS) entry which is preliminary data.</text>
</comment>
<dbReference type="OrthoDB" id="41492at2759"/>
<dbReference type="EMBL" id="MCFK01006345">
    <property type="protein sequence ID" value="RKF59059.1"/>
    <property type="molecule type" value="Genomic_DNA"/>
</dbReference>
<reference evidence="1 2" key="1">
    <citation type="journal article" date="2018" name="BMC Genomics">
        <title>Comparative genome analyses reveal sequence features reflecting distinct modes of host-adaptation between dicot and monocot powdery mildew.</title>
        <authorList>
            <person name="Wu Y."/>
            <person name="Ma X."/>
            <person name="Pan Z."/>
            <person name="Kale S.D."/>
            <person name="Song Y."/>
            <person name="King H."/>
            <person name="Zhang Q."/>
            <person name="Presley C."/>
            <person name="Deng X."/>
            <person name="Wei C.I."/>
            <person name="Xiao S."/>
        </authorList>
    </citation>
    <scope>NUCLEOTIDE SEQUENCE [LARGE SCALE GENOMIC DNA]</scope>
    <source>
        <strain evidence="1">UMSG2</strain>
    </source>
</reference>
<name>A0A420HNV8_9PEZI</name>
<dbReference type="Proteomes" id="UP000286134">
    <property type="component" value="Unassembled WGS sequence"/>
</dbReference>
<evidence type="ECO:0000313" key="2">
    <source>
        <dbReference type="Proteomes" id="UP000286134"/>
    </source>
</evidence>
<sequence>MPITVLTDRQVKFLLNNLTTAEVQTLQDSMRCALHEYATGASSSQVSTDDQPNKTIVSARNGTTTLFMPSIITGSMGIKGTSSSNALSQF</sequence>
<keyword evidence="2" id="KW-1185">Reference proteome</keyword>
<protein>
    <submittedName>
        <fullName evidence="1">Putative family decarboxylase</fullName>
    </submittedName>
</protein>